<reference evidence="2" key="1">
    <citation type="submission" date="2018-07" db="EMBL/GenBank/DDBJ databases">
        <authorList>
            <consortium name="Genoscope - CEA"/>
            <person name="William W."/>
        </authorList>
    </citation>
    <scope>NUCLEOTIDE SEQUENCE</scope>
    <source>
        <strain evidence="2">IK1</strain>
    </source>
</reference>
<protein>
    <recommendedName>
        <fullName evidence="1">Pyridoxamine 5'-phosphate oxidase N-terminal domain-containing protein</fullName>
    </recommendedName>
</protein>
<evidence type="ECO:0000259" key="1">
    <source>
        <dbReference type="Pfam" id="PF01243"/>
    </source>
</evidence>
<gene>
    <name evidence="2" type="ORF">TRIP_B200708</name>
</gene>
<dbReference type="SUPFAM" id="SSF50475">
    <property type="entry name" value="FMN-binding split barrel"/>
    <property type="match status" value="1"/>
</dbReference>
<proteinExistence type="predicted"/>
<evidence type="ECO:0000313" key="2">
    <source>
        <dbReference type="EMBL" id="VBB42568.1"/>
    </source>
</evidence>
<dbReference type="EMBL" id="UPXX01000013">
    <property type="protein sequence ID" value="VBB42568.1"/>
    <property type="molecule type" value="Genomic_DNA"/>
</dbReference>
<organism evidence="2">
    <name type="scientific">Uncultured Desulfatiglans sp</name>
    <dbReference type="NCBI Taxonomy" id="1748965"/>
    <lineage>
        <taxon>Bacteria</taxon>
        <taxon>Pseudomonadati</taxon>
        <taxon>Thermodesulfobacteriota</taxon>
        <taxon>Desulfobacteria</taxon>
        <taxon>Desulfatiglandales</taxon>
        <taxon>Desulfatiglandaceae</taxon>
        <taxon>Desulfatiglans</taxon>
        <taxon>environmental samples</taxon>
    </lineage>
</organism>
<sequence length="145" mass="16382">MTLENMKKMLQDHDLCVLATESGGKPLCSLMAYVCDEDCRHMYMTTAKNSTKWRNLMENPSVSCLVDTREGHGRNRRNEVQALTVAGICEPLESEAEEARIRSRLLEVHPQLKVFLEGPDCGIIAVRILSFLLLDGLTDARYVRV</sequence>
<accession>A0A653A3P2</accession>
<name>A0A653A3P2_UNCDX</name>
<dbReference type="AlphaFoldDB" id="A0A653A3P2"/>
<feature type="domain" description="Pyridoxamine 5'-phosphate oxidase N-terminal" evidence="1">
    <location>
        <begin position="4"/>
        <end position="105"/>
    </location>
</feature>
<dbReference type="Gene3D" id="2.30.110.10">
    <property type="entry name" value="Electron Transport, Fmn-binding Protein, Chain A"/>
    <property type="match status" value="1"/>
</dbReference>
<dbReference type="Pfam" id="PF01243">
    <property type="entry name" value="PNPOx_N"/>
    <property type="match status" value="1"/>
</dbReference>
<dbReference type="InterPro" id="IPR012349">
    <property type="entry name" value="Split_barrel_FMN-bd"/>
</dbReference>
<dbReference type="InterPro" id="IPR011576">
    <property type="entry name" value="Pyridox_Oxase_N"/>
</dbReference>